<dbReference type="GO" id="GO:0016616">
    <property type="term" value="F:oxidoreductase activity, acting on the CH-OH group of donors, NAD or NADP as acceptor"/>
    <property type="evidence" value="ECO:0007669"/>
    <property type="project" value="InterPro"/>
</dbReference>
<feature type="domain" description="3-beta hydroxysteroid dehydrogenase/isomerase" evidence="3">
    <location>
        <begin position="5"/>
        <end position="260"/>
    </location>
</feature>
<reference evidence="4" key="1">
    <citation type="submission" date="2020-05" db="EMBL/GenBank/DDBJ databases">
        <title>Mycena genomes resolve the evolution of fungal bioluminescence.</title>
        <authorList>
            <person name="Tsai I.J."/>
        </authorList>
    </citation>
    <scope>NUCLEOTIDE SEQUENCE</scope>
    <source>
        <strain evidence="4">160909Yilan</strain>
    </source>
</reference>
<accession>A0A8H6ZFH7</accession>
<protein>
    <recommendedName>
        <fullName evidence="3">3-beta hydroxysteroid dehydrogenase/isomerase domain-containing protein</fullName>
    </recommendedName>
</protein>
<proteinExistence type="inferred from homology"/>
<evidence type="ECO:0000313" key="5">
    <source>
        <dbReference type="Proteomes" id="UP000623467"/>
    </source>
</evidence>
<dbReference type="PANTHER" id="PTHR43245">
    <property type="entry name" value="BIFUNCTIONAL POLYMYXIN RESISTANCE PROTEIN ARNA"/>
    <property type="match status" value="1"/>
</dbReference>
<evidence type="ECO:0000313" key="4">
    <source>
        <dbReference type="EMBL" id="KAF7374690.1"/>
    </source>
</evidence>
<dbReference type="InterPro" id="IPR002225">
    <property type="entry name" value="3Beta_OHSteriod_DH/Estase"/>
</dbReference>
<comment type="similarity">
    <text evidence="1">Belongs to the 3-beta-HSD family.</text>
</comment>
<name>A0A8H6ZFH7_9AGAR</name>
<keyword evidence="2" id="KW-0560">Oxidoreductase</keyword>
<dbReference type="AlphaFoldDB" id="A0A8H6ZFH7"/>
<sequence length="368" mass="40560">MRSALVIGGAGFLGSHIVDQLLKNGGYNVTVFDIQDPSDDARFDGVTYMKGSIVDATSIENIQPLVVLHTASPVHGLPDKIYYDVNEKGTQNVISACQAAGVKKLIYTSSTGVVWTGADFNGVNENSVAFPSKGYDAYHHTKALGERLILAAEGRGGMQTAILRPCGMTGERDKQLIWRMVEVYEKRQHTIQIGDNTNLVDYAYAGNIALAHVLAAEKLISQPEVITGQTFFVTNGEPLPQWDFARAIWKELGDDGKARITTIPRFVGLIMATLAELWCRISGSSTQFTRFSVRFLTGTQWYNIDKARNVLGYKPTVTVEEGIKRTVKVWFGPSLKRSLTSRSHSGGKKPVRRNMSTEIMFYDSIATI</sequence>
<dbReference type="EMBL" id="JACAZH010000002">
    <property type="protein sequence ID" value="KAF7374690.1"/>
    <property type="molecule type" value="Genomic_DNA"/>
</dbReference>
<organism evidence="4 5">
    <name type="scientific">Mycena sanguinolenta</name>
    <dbReference type="NCBI Taxonomy" id="230812"/>
    <lineage>
        <taxon>Eukaryota</taxon>
        <taxon>Fungi</taxon>
        <taxon>Dikarya</taxon>
        <taxon>Basidiomycota</taxon>
        <taxon>Agaricomycotina</taxon>
        <taxon>Agaricomycetes</taxon>
        <taxon>Agaricomycetidae</taxon>
        <taxon>Agaricales</taxon>
        <taxon>Marasmiineae</taxon>
        <taxon>Mycenaceae</taxon>
        <taxon>Mycena</taxon>
    </lineage>
</organism>
<dbReference type="Proteomes" id="UP000623467">
    <property type="component" value="Unassembled WGS sequence"/>
</dbReference>
<evidence type="ECO:0000259" key="3">
    <source>
        <dbReference type="Pfam" id="PF01073"/>
    </source>
</evidence>
<dbReference type="GO" id="GO:0006694">
    <property type="term" value="P:steroid biosynthetic process"/>
    <property type="evidence" value="ECO:0007669"/>
    <property type="project" value="InterPro"/>
</dbReference>
<keyword evidence="5" id="KW-1185">Reference proteome</keyword>
<dbReference type="InterPro" id="IPR050177">
    <property type="entry name" value="Lipid_A_modif_metabolic_enz"/>
</dbReference>
<dbReference type="PANTHER" id="PTHR43245:SF51">
    <property type="entry name" value="SHORT CHAIN DEHYDROGENASE_REDUCTASE FAMILY 42E, MEMBER 2"/>
    <property type="match status" value="1"/>
</dbReference>
<dbReference type="Pfam" id="PF01073">
    <property type="entry name" value="3Beta_HSD"/>
    <property type="match status" value="1"/>
</dbReference>
<dbReference type="SUPFAM" id="SSF51735">
    <property type="entry name" value="NAD(P)-binding Rossmann-fold domains"/>
    <property type="match status" value="1"/>
</dbReference>
<gene>
    <name evidence="4" type="ORF">MSAN_00354000</name>
</gene>
<comment type="caution">
    <text evidence="4">The sequence shown here is derived from an EMBL/GenBank/DDBJ whole genome shotgun (WGS) entry which is preliminary data.</text>
</comment>
<evidence type="ECO:0000256" key="2">
    <source>
        <dbReference type="ARBA" id="ARBA00023002"/>
    </source>
</evidence>
<evidence type="ECO:0000256" key="1">
    <source>
        <dbReference type="ARBA" id="ARBA00009219"/>
    </source>
</evidence>
<dbReference type="Gene3D" id="3.40.50.720">
    <property type="entry name" value="NAD(P)-binding Rossmann-like Domain"/>
    <property type="match status" value="1"/>
</dbReference>
<dbReference type="InterPro" id="IPR036291">
    <property type="entry name" value="NAD(P)-bd_dom_sf"/>
</dbReference>
<dbReference type="OrthoDB" id="10058185at2759"/>